<feature type="transmembrane region" description="Helical" evidence="7">
    <location>
        <begin position="621"/>
        <end position="643"/>
    </location>
</feature>
<evidence type="ECO:0000256" key="7">
    <source>
        <dbReference type="SAM" id="Phobius"/>
    </source>
</evidence>
<evidence type="ECO:0000256" key="3">
    <source>
        <dbReference type="ARBA" id="ARBA00022692"/>
    </source>
</evidence>
<proteinExistence type="inferred from homology"/>
<keyword evidence="5 7" id="KW-0472">Membrane</keyword>
<dbReference type="GO" id="GO:0015179">
    <property type="term" value="F:L-amino acid transmembrane transporter activity"/>
    <property type="evidence" value="ECO:0007669"/>
    <property type="project" value="TreeGrafter"/>
</dbReference>
<comment type="similarity">
    <text evidence="2">Belongs to the amino acid/polyamine transporter 2 family.</text>
</comment>
<dbReference type="Pfam" id="PF01490">
    <property type="entry name" value="Aa_trans"/>
    <property type="match status" value="1"/>
</dbReference>
<comment type="subcellular location">
    <subcellularLocation>
        <location evidence="1">Membrane</location>
        <topology evidence="1">Multi-pass membrane protein</topology>
    </subcellularLocation>
</comment>
<evidence type="ECO:0000256" key="2">
    <source>
        <dbReference type="ARBA" id="ARBA00008066"/>
    </source>
</evidence>
<organism evidence="9 10">
    <name type="scientific">Mortierella isabellina</name>
    <name type="common">Filamentous fungus</name>
    <name type="synonym">Umbelopsis isabellina</name>
    <dbReference type="NCBI Taxonomy" id="91625"/>
    <lineage>
        <taxon>Eukaryota</taxon>
        <taxon>Fungi</taxon>
        <taxon>Fungi incertae sedis</taxon>
        <taxon>Mucoromycota</taxon>
        <taxon>Mucoromycotina</taxon>
        <taxon>Umbelopsidomycetes</taxon>
        <taxon>Umbelopsidales</taxon>
        <taxon>Umbelopsidaceae</taxon>
        <taxon>Umbelopsis</taxon>
    </lineage>
</organism>
<dbReference type="OrthoDB" id="1684102at2759"/>
<dbReference type="PANTHER" id="PTHR22950:SF666">
    <property type="entry name" value="VACUOLAR AMINO ACID TRANSPORTER 4"/>
    <property type="match status" value="1"/>
</dbReference>
<protein>
    <recommendedName>
        <fullName evidence="8">Amino acid transporter transmembrane domain-containing protein</fullName>
    </recommendedName>
</protein>
<feature type="transmembrane region" description="Helical" evidence="7">
    <location>
        <begin position="269"/>
        <end position="289"/>
    </location>
</feature>
<dbReference type="InterPro" id="IPR013057">
    <property type="entry name" value="AA_transpt_TM"/>
</dbReference>
<dbReference type="GO" id="GO:0005774">
    <property type="term" value="C:vacuolar membrane"/>
    <property type="evidence" value="ECO:0007669"/>
    <property type="project" value="TreeGrafter"/>
</dbReference>
<feature type="transmembrane region" description="Helical" evidence="7">
    <location>
        <begin position="655"/>
        <end position="673"/>
    </location>
</feature>
<feature type="transmembrane region" description="Helical" evidence="7">
    <location>
        <begin position="597"/>
        <end position="615"/>
    </location>
</feature>
<keyword evidence="3 7" id="KW-0812">Transmembrane</keyword>
<feature type="region of interest" description="Disordered" evidence="6">
    <location>
        <begin position="1"/>
        <end position="32"/>
    </location>
</feature>
<dbReference type="Proteomes" id="UP000654370">
    <property type="component" value="Unassembled WGS sequence"/>
</dbReference>
<keyword evidence="10" id="KW-1185">Reference proteome</keyword>
<feature type="transmembrane region" description="Helical" evidence="7">
    <location>
        <begin position="401"/>
        <end position="419"/>
    </location>
</feature>
<feature type="transmembrane region" description="Helical" evidence="7">
    <location>
        <begin position="295"/>
        <end position="316"/>
    </location>
</feature>
<evidence type="ECO:0000256" key="4">
    <source>
        <dbReference type="ARBA" id="ARBA00022989"/>
    </source>
</evidence>
<feature type="transmembrane region" description="Helical" evidence="7">
    <location>
        <begin position="506"/>
        <end position="532"/>
    </location>
</feature>
<accession>A0A8H7Q3F1</accession>
<keyword evidence="4 7" id="KW-1133">Transmembrane helix</keyword>
<evidence type="ECO:0000313" key="9">
    <source>
        <dbReference type="EMBL" id="KAG2185744.1"/>
    </source>
</evidence>
<evidence type="ECO:0000256" key="5">
    <source>
        <dbReference type="ARBA" id="ARBA00023136"/>
    </source>
</evidence>
<feature type="transmembrane region" description="Helical" evidence="7">
    <location>
        <begin position="341"/>
        <end position="366"/>
    </location>
</feature>
<gene>
    <name evidence="9" type="ORF">INT43_002179</name>
</gene>
<evidence type="ECO:0000259" key="8">
    <source>
        <dbReference type="Pfam" id="PF01490"/>
    </source>
</evidence>
<reference evidence="9" key="1">
    <citation type="submission" date="2020-12" db="EMBL/GenBank/DDBJ databases">
        <title>Metabolic potential, ecology and presence of endohyphal bacteria is reflected in genomic diversity of Mucoromycotina.</title>
        <authorList>
            <person name="Muszewska A."/>
            <person name="Okrasinska A."/>
            <person name="Steczkiewicz K."/>
            <person name="Drgas O."/>
            <person name="Orlowska M."/>
            <person name="Perlinska-Lenart U."/>
            <person name="Aleksandrzak-Piekarczyk T."/>
            <person name="Szatraj K."/>
            <person name="Zielenkiewicz U."/>
            <person name="Pilsyk S."/>
            <person name="Malc E."/>
            <person name="Mieczkowski P."/>
            <person name="Kruszewska J.S."/>
            <person name="Biernat P."/>
            <person name="Pawlowska J."/>
        </authorList>
    </citation>
    <scope>NUCLEOTIDE SEQUENCE</scope>
    <source>
        <strain evidence="9">WA0000067209</strain>
    </source>
</reference>
<dbReference type="AlphaFoldDB" id="A0A8H7Q3F1"/>
<evidence type="ECO:0000256" key="1">
    <source>
        <dbReference type="ARBA" id="ARBA00004141"/>
    </source>
</evidence>
<feature type="transmembrane region" description="Helical" evidence="7">
    <location>
        <begin position="431"/>
        <end position="450"/>
    </location>
</feature>
<name>A0A8H7Q3F1_MORIS</name>
<feature type="transmembrane region" description="Helical" evidence="7">
    <location>
        <begin position="470"/>
        <end position="494"/>
    </location>
</feature>
<evidence type="ECO:0000313" key="10">
    <source>
        <dbReference type="Proteomes" id="UP000654370"/>
    </source>
</evidence>
<sequence length="683" mass="75807">MSEPNWNEGHVPFDPASIDDMAPAPEPPLPENVEQGFFEPITDQELVDVIQQHLILGEPMSTTPSQSSLHRTTTHGSTNMDLADIESVATPFHLPGSAITNDIYKMANNLVQRNNMVRSKSSTDLLDHRRQELHSDPALQNINKPGGFRRFFVQQQDRDTPSVSEDGSSLHRYNSVMLSEHDGDTTGSPIVYQRTRHFLEFLALSHIGIFDNFAGEDLSDTDDDMEVDVEARIPLHRDRPVAGSTERTPLLRRKSSHMADRGTATETKALFLLLKAFIGSGVLFLPRAFSNGGLLFSFTSMWLMGGISLFSFLLLIDCKKYVSGSYGDVGGALYGEWMRKLVLFSVAISQVSWTCAELLLVCFVHYCRKGFVAAGTTFIAENVQQVVATVSNNSVHLSVEFIISMAAILMVPLCLIRNIAKLSLSAVISDLLILCGLLALLYYDIFNLFFKRDTPEQSTIINPGPGIHWFFNSAHFSVFVGTCVYSFEGVGLIIPIRDAMAQKERFPAVLTLVMVIVSFILSIIGGMGYLAYGSNVRTVALLNLPDGPLISTIQSLYVIAILLSNVVTIFPSIRIVEQAVFQAKTGKYNMAIKWEKNSLRVMVVCFTCLIAYGGASDLDKFVSLIGSVCCCPLSLIFPPMFHLRAVPDLPKWRYMIDYVMICFGMFVMFFTMYNTASQWAQGS</sequence>
<dbReference type="EMBL" id="JAEPQZ010000001">
    <property type="protein sequence ID" value="KAG2185744.1"/>
    <property type="molecule type" value="Genomic_DNA"/>
</dbReference>
<comment type="caution">
    <text evidence="9">The sequence shown here is derived from an EMBL/GenBank/DDBJ whole genome shotgun (WGS) entry which is preliminary data.</text>
</comment>
<dbReference type="PANTHER" id="PTHR22950">
    <property type="entry name" value="AMINO ACID TRANSPORTER"/>
    <property type="match status" value="1"/>
</dbReference>
<feature type="transmembrane region" description="Helical" evidence="7">
    <location>
        <begin position="552"/>
        <end position="576"/>
    </location>
</feature>
<feature type="domain" description="Amino acid transporter transmembrane" evidence="8">
    <location>
        <begin position="263"/>
        <end position="675"/>
    </location>
</feature>
<evidence type="ECO:0000256" key="6">
    <source>
        <dbReference type="SAM" id="MobiDB-lite"/>
    </source>
</evidence>